<dbReference type="SUPFAM" id="SSF46785">
    <property type="entry name" value="Winged helix' DNA-binding domain"/>
    <property type="match status" value="1"/>
</dbReference>
<dbReference type="InterPro" id="IPR036390">
    <property type="entry name" value="WH_DNA-bd_sf"/>
</dbReference>
<accession>A0A3M9M0Q3</accession>
<evidence type="ECO:0000313" key="1">
    <source>
        <dbReference type="EMBL" id="RNI19012.1"/>
    </source>
</evidence>
<sequence>MLQVSLPKVHYWVRSLYDAGILEIVAEQRRKGRPIKRYRAVAEEFIIPAEKLPEDYFARVMRRSNAEMIDALAAAAPEWVISGDFRVSASSPTRGSQDRILREGARFGTTTHQSGCSLRITESEARELAEELRDLRDRWIARSDDESALDRYQLDIALAPMPD</sequence>
<keyword evidence="2" id="KW-1185">Reference proteome</keyword>
<comment type="caution">
    <text evidence="1">The sequence shown here is derived from an EMBL/GenBank/DDBJ whole genome shotgun (WGS) entry which is preliminary data.</text>
</comment>
<evidence type="ECO:0000313" key="2">
    <source>
        <dbReference type="Proteomes" id="UP000271678"/>
    </source>
</evidence>
<dbReference type="InterPro" id="IPR036388">
    <property type="entry name" value="WH-like_DNA-bd_sf"/>
</dbReference>
<protein>
    <submittedName>
        <fullName evidence="1">Uncharacterized protein</fullName>
    </submittedName>
</protein>
<dbReference type="Gene3D" id="1.10.10.10">
    <property type="entry name" value="Winged helix-like DNA-binding domain superfamily/Winged helix DNA-binding domain"/>
    <property type="match status" value="1"/>
</dbReference>
<organism evidence="1 2">
    <name type="scientific">Flexivirga caeni</name>
    <dbReference type="NCBI Taxonomy" id="2294115"/>
    <lineage>
        <taxon>Bacteria</taxon>
        <taxon>Bacillati</taxon>
        <taxon>Actinomycetota</taxon>
        <taxon>Actinomycetes</taxon>
        <taxon>Micrococcales</taxon>
        <taxon>Dermacoccaceae</taxon>
        <taxon>Flexivirga</taxon>
    </lineage>
</organism>
<reference evidence="1 2" key="1">
    <citation type="submission" date="2018-11" db="EMBL/GenBank/DDBJ databases">
        <title>Draft genome of Simplicispira Flexivirga sp. BO-16.</title>
        <authorList>
            <person name="Im W.T."/>
        </authorList>
    </citation>
    <scope>NUCLEOTIDE SEQUENCE [LARGE SCALE GENOMIC DNA]</scope>
    <source>
        <strain evidence="1 2">BO-16</strain>
    </source>
</reference>
<proteinExistence type="predicted"/>
<dbReference type="Proteomes" id="UP000271678">
    <property type="component" value="Unassembled WGS sequence"/>
</dbReference>
<dbReference type="EMBL" id="RJJQ01000021">
    <property type="protein sequence ID" value="RNI19012.1"/>
    <property type="molecule type" value="Genomic_DNA"/>
</dbReference>
<gene>
    <name evidence="1" type="ORF">EFY87_17300</name>
</gene>
<name>A0A3M9M0Q3_9MICO</name>
<dbReference type="AlphaFoldDB" id="A0A3M9M0Q3"/>